<evidence type="ECO:0000313" key="1">
    <source>
        <dbReference type="EMBL" id="PSR78294.1"/>
    </source>
</evidence>
<sequence>MAVSHDYKNGGHVPYDDAETTNILSLLLNPLLLSCIVDYLPISATLNLSAVSHSFRGIVYQTPLLLRHLDLSPVKAAQFDIAPIDQGGNSWRNVQLDENVTEDDFYAGPLRGIFSSLRRRNLLRDVSTLVLDGLSVTAELIHDIISDSAFPVRILSLREVKNLNEPKLRAVLQMAVRPSRPAGTPRLRGLYLFGPKDPPSLPANPKASLQSSWNQRSHQALAEALNETTQDCSWYERKKGGTKPRPISHEWASTMLACAGIISFDAVLCRGPCHLNSPAYGKMDLSGNISARTQASGGPSNWAVTTMAVNGCAGCGSAPEGWTVWGDGHEGVDADDDTCRFPLLSPPPVHSSNVRAAKRPSGVGARSQCRTQNGAKQPKRFIARCIDCLQDRYCWSCSKWWCESCYTLGQMDSVEGLYNKFRMSRSCWECDVNCASCIEKTQRVCNSCRGGYCTIHHDGCTQDRCDWCAKRRLTRELY</sequence>
<protein>
    <recommendedName>
        <fullName evidence="3">F-box domain-containing protein</fullName>
    </recommendedName>
</protein>
<dbReference type="OrthoDB" id="5345494at2759"/>
<evidence type="ECO:0000313" key="2">
    <source>
        <dbReference type="Proteomes" id="UP000241462"/>
    </source>
</evidence>
<dbReference type="AlphaFoldDB" id="A0A2T2ZW83"/>
<gene>
    <name evidence="1" type="ORF">BD289DRAFT_127917</name>
</gene>
<evidence type="ECO:0008006" key="3">
    <source>
        <dbReference type="Google" id="ProtNLM"/>
    </source>
</evidence>
<accession>A0A2T2ZW83</accession>
<name>A0A2T2ZW83_9PEZI</name>
<proteinExistence type="predicted"/>
<keyword evidence="2" id="KW-1185">Reference proteome</keyword>
<reference evidence="1 2" key="1">
    <citation type="journal article" date="2018" name="Mycol. Prog.">
        <title>Coniella lustricola, a new species from submerged detritus.</title>
        <authorList>
            <person name="Raudabaugh D.B."/>
            <person name="Iturriaga T."/>
            <person name="Carver A."/>
            <person name="Mondo S."/>
            <person name="Pangilinan J."/>
            <person name="Lipzen A."/>
            <person name="He G."/>
            <person name="Amirebrahimi M."/>
            <person name="Grigoriev I.V."/>
            <person name="Miller A.N."/>
        </authorList>
    </citation>
    <scope>NUCLEOTIDE SEQUENCE [LARGE SCALE GENOMIC DNA]</scope>
    <source>
        <strain evidence="1 2">B22-T-1</strain>
    </source>
</reference>
<dbReference type="STRING" id="2025994.A0A2T2ZW83"/>
<organism evidence="1 2">
    <name type="scientific">Coniella lustricola</name>
    <dbReference type="NCBI Taxonomy" id="2025994"/>
    <lineage>
        <taxon>Eukaryota</taxon>
        <taxon>Fungi</taxon>
        <taxon>Dikarya</taxon>
        <taxon>Ascomycota</taxon>
        <taxon>Pezizomycotina</taxon>
        <taxon>Sordariomycetes</taxon>
        <taxon>Sordariomycetidae</taxon>
        <taxon>Diaporthales</taxon>
        <taxon>Schizoparmaceae</taxon>
        <taxon>Coniella</taxon>
    </lineage>
</organism>
<dbReference type="EMBL" id="KZ678614">
    <property type="protein sequence ID" value="PSR78294.1"/>
    <property type="molecule type" value="Genomic_DNA"/>
</dbReference>
<dbReference type="Proteomes" id="UP000241462">
    <property type="component" value="Unassembled WGS sequence"/>
</dbReference>
<dbReference type="InParanoid" id="A0A2T2ZW83"/>